<protein>
    <recommendedName>
        <fullName evidence="11">Glycerol-3-phosphate dehydrogenase</fullName>
    </recommendedName>
</protein>
<name>A0A1F6CRJ7_HANXR</name>
<comment type="cofactor">
    <cofactor evidence="1">
        <name>FAD</name>
        <dbReference type="ChEBI" id="CHEBI:57692"/>
    </cofactor>
</comment>
<evidence type="ECO:0000256" key="2">
    <source>
        <dbReference type="ARBA" id="ARBA00007330"/>
    </source>
</evidence>
<evidence type="ECO:0000256" key="4">
    <source>
        <dbReference type="ARBA" id="ARBA00022798"/>
    </source>
</evidence>
<dbReference type="Gene3D" id="1.10.8.870">
    <property type="entry name" value="Alpha-glycerophosphate oxidase, cap domain"/>
    <property type="match status" value="1"/>
</dbReference>
<dbReference type="SUPFAM" id="SSF51905">
    <property type="entry name" value="FAD/NAD(P)-binding domain"/>
    <property type="match status" value="1"/>
</dbReference>
<keyword evidence="6" id="KW-0560">Oxidoreductase</keyword>
<evidence type="ECO:0000259" key="8">
    <source>
        <dbReference type="Pfam" id="PF16901"/>
    </source>
</evidence>
<dbReference type="InterPro" id="IPR038299">
    <property type="entry name" value="DAO_C_sf"/>
</dbReference>
<gene>
    <name evidence="9" type="ORF">A3F84_23460</name>
</gene>
<dbReference type="PROSITE" id="PS00978">
    <property type="entry name" value="FAD_G3PDH_2"/>
    <property type="match status" value="1"/>
</dbReference>
<dbReference type="Gene3D" id="3.50.50.60">
    <property type="entry name" value="FAD/NAD(P)-binding domain"/>
    <property type="match status" value="1"/>
</dbReference>
<evidence type="ECO:0000256" key="1">
    <source>
        <dbReference type="ARBA" id="ARBA00001974"/>
    </source>
</evidence>
<proteinExistence type="inferred from homology"/>
<evidence type="ECO:0008006" key="11">
    <source>
        <dbReference type="Google" id="ProtNLM"/>
    </source>
</evidence>
<organism evidence="9 10">
    <name type="scientific">Handelsmanbacteria sp. (strain RIFCSPLOWO2_12_FULL_64_10)</name>
    <dbReference type="NCBI Taxonomy" id="1817868"/>
    <lineage>
        <taxon>Bacteria</taxon>
        <taxon>Candidatus Handelsmaniibacteriota</taxon>
    </lineage>
</organism>
<evidence type="ECO:0000313" key="9">
    <source>
        <dbReference type="EMBL" id="OGG51710.1"/>
    </source>
</evidence>
<dbReference type="InterPro" id="IPR000447">
    <property type="entry name" value="G3P_DH_FAD-dep"/>
</dbReference>
<dbReference type="InterPro" id="IPR006076">
    <property type="entry name" value="FAD-dep_OxRdtase"/>
</dbReference>
<keyword evidence="4" id="KW-0319">Glycerol metabolism</keyword>
<accession>A0A1F6CRJ7</accession>
<comment type="caution">
    <text evidence="9">The sequence shown here is derived from an EMBL/GenBank/DDBJ whole genome shotgun (WGS) entry which is preliminary data.</text>
</comment>
<dbReference type="GO" id="GO:0004368">
    <property type="term" value="F:glycerol-3-phosphate dehydrogenase (quinone) activity"/>
    <property type="evidence" value="ECO:0007669"/>
    <property type="project" value="InterPro"/>
</dbReference>
<evidence type="ECO:0000256" key="3">
    <source>
        <dbReference type="ARBA" id="ARBA00022630"/>
    </source>
</evidence>
<dbReference type="InterPro" id="IPR031656">
    <property type="entry name" value="DAO_C"/>
</dbReference>
<sequence length="496" mass="53629">MSEEGFDILVIGGGITGAGIAREATYRGFRVALVEKDDFASGASGRSTRLIHGGLRYLEQMQLRLVFEASRERRILLRIAPHLVRPLPILLPITRRSPHSYTKVAAGMWMYDLLALFRNVERHRMLRPADVARMEPILGGSDLDGAAYFYDATADDSRLTLATVLSAHEAGAVVANHAEAVGLIREGSRVAGGVVRDGIDGSERVVRARLVVNACGPWADQIQDSGGGGKGQRRLRLSKGVHVNVPRARLPLRQAVAMTSPTDGRLMFAVPDGAFAYAGTTDTPYEEDPDRVAADASDVAYILEALNASFPGCRITEEDVISAWAGLRPLIDRDARNTYETSREHAIWESAPGLLTIAGGKLTTYRAMACDLLRAAEPHIRAAGARPKGVRDTARTLLPETPEGAAGSSSEGSSLGPFPAWEGVDRAVGGEMALTLCDVLIRRTRIFYEAPDQGVSLAAEVASRIGLALNWDEAERRRQVALYEAEVALSRAWRKG</sequence>
<keyword evidence="3" id="KW-0285">Flavoprotein</keyword>
<dbReference type="Pfam" id="PF16901">
    <property type="entry name" value="DAO_C"/>
    <property type="match status" value="1"/>
</dbReference>
<dbReference type="Gene3D" id="3.30.9.10">
    <property type="entry name" value="D-Amino Acid Oxidase, subunit A, domain 2"/>
    <property type="match status" value="1"/>
</dbReference>
<feature type="domain" description="FAD dependent oxidoreductase" evidence="7">
    <location>
        <begin position="7"/>
        <end position="366"/>
    </location>
</feature>
<dbReference type="PRINTS" id="PR01001">
    <property type="entry name" value="FADG3PDH"/>
</dbReference>
<dbReference type="EMBL" id="MFKF01000173">
    <property type="protein sequence ID" value="OGG51710.1"/>
    <property type="molecule type" value="Genomic_DNA"/>
</dbReference>
<dbReference type="GO" id="GO:0046168">
    <property type="term" value="P:glycerol-3-phosphate catabolic process"/>
    <property type="evidence" value="ECO:0007669"/>
    <property type="project" value="TreeGrafter"/>
</dbReference>
<keyword evidence="5" id="KW-0274">FAD</keyword>
<dbReference type="AlphaFoldDB" id="A0A1F6CRJ7"/>
<comment type="similarity">
    <text evidence="2">Belongs to the FAD-dependent glycerol-3-phosphate dehydrogenase family.</text>
</comment>
<evidence type="ECO:0000313" key="10">
    <source>
        <dbReference type="Proteomes" id="UP000178606"/>
    </source>
</evidence>
<feature type="domain" description="Alpha-glycerophosphate oxidase C-terminal" evidence="8">
    <location>
        <begin position="426"/>
        <end position="476"/>
    </location>
</feature>
<dbReference type="GO" id="GO:0006071">
    <property type="term" value="P:glycerol metabolic process"/>
    <property type="evidence" value="ECO:0007669"/>
    <property type="project" value="UniProtKB-KW"/>
</dbReference>
<reference evidence="9 10" key="1">
    <citation type="journal article" date="2016" name="Nat. Commun.">
        <title>Thousands of microbial genomes shed light on interconnected biogeochemical processes in an aquifer system.</title>
        <authorList>
            <person name="Anantharaman K."/>
            <person name="Brown C.T."/>
            <person name="Hug L.A."/>
            <person name="Sharon I."/>
            <person name="Castelle C.J."/>
            <person name="Probst A.J."/>
            <person name="Thomas B.C."/>
            <person name="Singh A."/>
            <person name="Wilkins M.J."/>
            <person name="Karaoz U."/>
            <person name="Brodie E.L."/>
            <person name="Williams K.H."/>
            <person name="Hubbard S.S."/>
            <person name="Banfield J.F."/>
        </authorList>
    </citation>
    <scope>NUCLEOTIDE SEQUENCE [LARGE SCALE GENOMIC DNA]</scope>
    <source>
        <strain evidence="10">RIFCSPLOWO2_12_FULL_64_10</strain>
    </source>
</reference>
<dbReference type="InterPro" id="IPR036188">
    <property type="entry name" value="FAD/NAD-bd_sf"/>
</dbReference>
<dbReference type="PANTHER" id="PTHR11985:SF35">
    <property type="entry name" value="ANAEROBIC GLYCEROL-3-PHOSPHATE DEHYDROGENASE SUBUNIT A"/>
    <property type="match status" value="1"/>
</dbReference>
<evidence type="ECO:0000256" key="6">
    <source>
        <dbReference type="ARBA" id="ARBA00023002"/>
    </source>
</evidence>
<dbReference type="Proteomes" id="UP000178606">
    <property type="component" value="Unassembled WGS sequence"/>
</dbReference>
<dbReference type="Pfam" id="PF01266">
    <property type="entry name" value="DAO"/>
    <property type="match status" value="1"/>
</dbReference>
<dbReference type="PANTHER" id="PTHR11985">
    <property type="entry name" value="GLYCEROL-3-PHOSPHATE DEHYDROGENASE"/>
    <property type="match status" value="1"/>
</dbReference>
<evidence type="ECO:0000259" key="7">
    <source>
        <dbReference type="Pfam" id="PF01266"/>
    </source>
</evidence>
<evidence type="ECO:0000256" key="5">
    <source>
        <dbReference type="ARBA" id="ARBA00022827"/>
    </source>
</evidence>